<dbReference type="GO" id="GO:0015740">
    <property type="term" value="P:C4-dicarboxylate transport"/>
    <property type="evidence" value="ECO:0007669"/>
    <property type="project" value="TreeGrafter"/>
</dbReference>
<dbReference type="GO" id="GO:0005886">
    <property type="term" value="C:plasma membrane"/>
    <property type="evidence" value="ECO:0007669"/>
    <property type="project" value="UniProtKB-SubCell"/>
</dbReference>
<dbReference type="RefSeq" id="WP_187082787.1">
    <property type="nucleotide sequence ID" value="NZ_JACORU010000006.1"/>
</dbReference>
<evidence type="ECO:0000256" key="7">
    <source>
        <dbReference type="ARBA" id="ARBA00023136"/>
    </source>
</evidence>
<gene>
    <name evidence="11" type="ORF">H8R02_17700</name>
</gene>
<dbReference type="PANTHER" id="PTHR35011:SF10">
    <property type="entry name" value="TRAP TRANSPORTER SMALL PERMEASE PROTEIN"/>
    <property type="match status" value="1"/>
</dbReference>
<comment type="caution">
    <text evidence="9">Lacks conserved residue(s) required for the propagation of feature annotation.</text>
</comment>
<dbReference type="GO" id="GO:0022857">
    <property type="term" value="F:transmembrane transporter activity"/>
    <property type="evidence" value="ECO:0007669"/>
    <property type="project" value="UniProtKB-UniRule"/>
</dbReference>
<comment type="subunit">
    <text evidence="9">The complex comprises the extracytoplasmic solute receptor protein and the two transmembrane proteins.</text>
</comment>
<dbReference type="AlphaFoldDB" id="A0A923MC27"/>
<dbReference type="PANTHER" id="PTHR35011">
    <property type="entry name" value="2,3-DIKETO-L-GULONATE TRAP TRANSPORTER SMALL PERMEASE PROTEIN YIAM"/>
    <property type="match status" value="1"/>
</dbReference>
<evidence type="ECO:0000259" key="10">
    <source>
        <dbReference type="Pfam" id="PF04290"/>
    </source>
</evidence>
<organism evidence="11 12">
    <name type="scientific">Ramlibacter albus</name>
    <dbReference type="NCBI Taxonomy" id="2079448"/>
    <lineage>
        <taxon>Bacteria</taxon>
        <taxon>Pseudomonadati</taxon>
        <taxon>Pseudomonadota</taxon>
        <taxon>Betaproteobacteria</taxon>
        <taxon>Burkholderiales</taxon>
        <taxon>Comamonadaceae</taxon>
        <taxon>Ramlibacter</taxon>
    </lineage>
</organism>
<evidence type="ECO:0000256" key="2">
    <source>
        <dbReference type="ARBA" id="ARBA00022448"/>
    </source>
</evidence>
<evidence type="ECO:0000313" key="12">
    <source>
        <dbReference type="Proteomes" id="UP000596827"/>
    </source>
</evidence>
<dbReference type="InterPro" id="IPR055348">
    <property type="entry name" value="DctQ"/>
</dbReference>
<comment type="function">
    <text evidence="9">Part of the tripartite ATP-independent periplasmic (TRAP) transport system.</text>
</comment>
<feature type="domain" description="Tripartite ATP-independent periplasmic transporters DctQ component" evidence="10">
    <location>
        <begin position="20"/>
        <end position="143"/>
    </location>
</feature>
<keyword evidence="3" id="KW-1003">Cell membrane</keyword>
<accession>A0A923MC27</accession>
<feature type="transmembrane region" description="Helical" evidence="9">
    <location>
        <begin position="127"/>
        <end position="146"/>
    </location>
</feature>
<keyword evidence="7 9" id="KW-0472">Membrane</keyword>
<feature type="transmembrane region" description="Helical" evidence="9">
    <location>
        <begin position="42"/>
        <end position="62"/>
    </location>
</feature>
<comment type="similarity">
    <text evidence="8 9">Belongs to the TRAP transporter small permease family.</text>
</comment>
<dbReference type="Pfam" id="PF04290">
    <property type="entry name" value="DctQ"/>
    <property type="match status" value="1"/>
</dbReference>
<comment type="caution">
    <text evidence="11">The sequence shown here is derived from an EMBL/GenBank/DDBJ whole genome shotgun (WGS) entry which is preliminary data.</text>
</comment>
<evidence type="ECO:0000256" key="5">
    <source>
        <dbReference type="ARBA" id="ARBA00022692"/>
    </source>
</evidence>
<keyword evidence="4 9" id="KW-0997">Cell inner membrane</keyword>
<dbReference type="InterPro" id="IPR007387">
    <property type="entry name" value="TRAP_DctQ"/>
</dbReference>
<comment type="subcellular location">
    <subcellularLocation>
        <location evidence="1 9">Cell inner membrane</location>
        <topology evidence="1 9">Multi-pass membrane protein</topology>
    </subcellularLocation>
</comment>
<evidence type="ECO:0000256" key="6">
    <source>
        <dbReference type="ARBA" id="ARBA00022989"/>
    </source>
</evidence>
<evidence type="ECO:0000256" key="3">
    <source>
        <dbReference type="ARBA" id="ARBA00022475"/>
    </source>
</evidence>
<evidence type="ECO:0000256" key="9">
    <source>
        <dbReference type="RuleBase" id="RU369079"/>
    </source>
</evidence>
<evidence type="ECO:0000256" key="8">
    <source>
        <dbReference type="ARBA" id="ARBA00038436"/>
    </source>
</evidence>
<reference evidence="11" key="1">
    <citation type="submission" date="2020-08" db="EMBL/GenBank/DDBJ databases">
        <title>Ramlibacter sp. GTP1 16S ribosomal RNA gene genome sequencing and assembly.</title>
        <authorList>
            <person name="Kang M."/>
        </authorList>
    </citation>
    <scope>NUCLEOTIDE SEQUENCE</scope>
    <source>
        <strain evidence="11">GTP1</strain>
    </source>
</reference>
<protein>
    <recommendedName>
        <fullName evidence="9">TRAP transporter small permease protein</fullName>
    </recommendedName>
</protein>
<dbReference type="EMBL" id="JACORU010000006">
    <property type="protein sequence ID" value="MBC5766307.1"/>
    <property type="molecule type" value="Genomic_DNA"/>
</dbReference>
<sequence length="161" mass="17369">MKKTLELLCGALSAAALFAIMTLTFFDVIGRKVADNSIPGSLEMTEMLMVVVIFAALPLVSLREEHVEFDSLDPYLPDWLRRAQSVVVHLLCGAVLIALGWLMWRTGGAFLQSGETTAQLKVPKAPFLYGMGVLCAATGVVHLLLIGRPPAEKMEGEGVAL</sequence>
<dbReference type="Proteomes" id="UP000596827">
    <property type="component" value="Unassembled WGS sequence"/>
</dbReference>
<evidence type="ECO:0000256" key="1">
    <source>
        <dbReference type="ARBA" id="ARBA00004429"/>
    </source>
</evidence>
<name>A0A923MC27_9BURK</name>
<evidence type="ECO:0000256" key="4">
    <source>
        <dbReference type="ARBA" id="ARBA00022519"/>
    </source>
</evidence>
<evidence type="ECO:0000313" key="11">
    <source>
        <dbReference type="EMBL" id="MBC5766307.1"/>
    </source>
</evidence>
<keyword evidence="2 9" id="KW-0813">Transport</keyword>
<keyword evidence="12" id="KW-1185">Reference proteome</keyword>
<feature type="transmembrane region" description="Helical" evidence="9">
    <location>
        <begin position="83"/>
        <end position="104"/>
    </location>
</feature>
<keyword evidence="5 9" id="KW-0812">Transmembrane</keyword>
<keyword evidence="6 9" id="KW-1133">Transmembrane helix</keyword>
<proteinExistence type="inferred from homology"/>